<accession>A0ABN8ZBE6</accession>
<evidence type="ECO:0000313" key="2">
    <source>
        <dbReference type="Proteomes" id="UP001176941"/>
    </source>
</evidence>
<reference evidence="1" key="1">
    <citation type="submission" date="2023-04" db="EMBL/GenBank/DDBJ databases">
        <authorList>
            <consortium name="ELIXIR-Norway"/>
        </authorList>
    </citation>
    <scope>NUCLEOTIDE SEQUENCE [LARGE SCALE GENOMIC DNA]</scope>
</reference>
<sequence length="120" mass="12953">MGARYGAESWAEHAESLETRRRPGFPSLSLYISKRVPLYMYLTVGSRACVCAMCVYRVCACVGPPATGAGRVCVRPGGAGRCLSPDFLPLKPLLYFPEGCHFGGVGNKSRTLKVVSPVRL</sequence>
<proteinExistence type="predicted"/>
<dbReference type="Proteomes" id="UP001176941">
    <property type="component" value="Chromosome 3"/>
</dbReference>
<dbReference type="EMBL" id="OX459939">
    <property type="protein sequence ID" value="CAI9170780.1"/>
    <property type="molecule type" value="Genomic_DNA"/>
</dbReference>
<protein>
    <submittedName>
        <fullName evidence="1">Uncharacterized protein</fullName>
    </submittedName>
</protein>
<keyword evidence="2" id="KW-1185">Reference proteome</keyword>
<name>A0ABN8ZBE6_RANTA</name>
<evidence type="ECO:0000313" key="1">
    <source>
        <dbReference type="EMBL" id="CAI9170780.1"/>
    </source>
</evidence>
<organism evidence="1 2">
    <name type="scientific">Rangifer tarandus platyrhynchus</name>
    <name type="common">Svalbard reindeer</name>
    <dbReference type="NCBI Taxonomy" id="3082113"/>
    <lineage>
        <taxon>Eukaryota</taxon>
        <taxon>Metazoa</taxon>
        <taxon>Chordata</taxon>
        <taxon>Craniata</taxon>
        <taxon>Vertebrata</taxon>
        <taxon>Euteleostomi</taxon>
        <taxon>Mammalia</taxon>
        <taxon>Eutheria</taxon>
        <taxon>Laurasiatheria</taxon>
        <taxon>Artiodactyla</taxon>
        <taxon>Ruminantia</taxon>
        <taxon>Pecora</taxon>
        <taxon>Cervidae</taxon>
        <taxon>Odocoileinae</taxon>
        <taxon>Rangifer</taxon>
    </lineage>
</organism>
<gene>
    <name evidence="1" type="ORF">MRATA1EN1_LOCUS19742</name>
</gene>